<dbReference type="Pfam" id="PF11136">
    <property type="entry name" value="DUF2889"/>
    <property type="match status" value="1"/>
</dbReference>
<dbReference type="EMBL" id="AYXT01000010">
    <property type="protein sequence ID" value="ETF01822.1"/>
    <property type="molecule type" value="Genomic_DNA"/>
</dbReference>
<dbReference type="HOGENOM" id="CLU_083007_1_0_4"/>
<accession>V8QQ97</accession>
<dbReference type="Proteomes" id="UP000018733">
    <property type="component" value="Unassembled WGS sequence"/>
</dbReference>
<reference evidence="1 2" key="1">
    <citation type="journal article" date="2014" name="Genome Announc.">
        <title>Draft Genome Sequence of Advenella kashmirensis Strain W13003, a Polycyclic Aromatic Hydrocarbon-Degrading Bacterium.</title>
        <authorList>
            <person name="Wang X."/>
            <person name="Jin D."/>
            <person name="Zhou L."/>
            <person name="Wu L."/>
            <person name="An W."/>
            <person name="Zhao L."/>
        </authorList>
    </citation>
    <scope>NUCLEOTIDE SEQUENCE [LARGE SCALE GENOMIC DNA]</scope>
    <source>
        <strain evidence="1 2">W13003</strain>
    </source>
</reference>
<proteinExistence type="predicted"/>
<evidence type="ECO:0008006" key="3">
    <source>
        <dbReference type="Google" id="ProtNLM"/>
    </source>
</evidence>
<evidence type="ECO:0000313" key="1">
    <source>
        <dbReference type="EMBL" id="ETF01822.1"/>
    </source>
</evidence>
<dbReference type="InterPro" id="IPR021312">
    <property type="entry name" value="DUF2889"/>
</dbReference>
<dbReference type="OrthoDB" id="6862397at2"/>
<dbReference type="eggNOG" id="ENOG5030717">
    <property type="taxonomic scope" value="Bacteria"/>
</dbReference>
<dbReference type="STRING" id="1424334.W822_13650"/>
<sequence>MSLGTSARKPIHTRSITMNSYLREDALWEVEAHLVDVKAYDFPTSRGGMHLAGDPVHDMTIVLLVTAEGLITDVRAKYDSAPYDAACMAIEDAYRGLVGLHLLRQFRAAVRERFGTIDGCTHMSELVVLLPTVFVQSLSAQRRERAQRAGKKPFQLDGCHALALTSPVVKEYYPEWYVRPEDGGKRKARQ</sequence>
<dbReference type="RefSeq" id="WP_024005684.1">
    <property type="nucleotide sequence ID" value="NZ_KI650980.1"/>
</dbReference>
<dbReference type="PATRIC" id="fig|1424334.3.peg.2740"/>
<organism evidence="1 2">
    <name type="scientific">Advenella kashmirensis W13003</name>
    <dbReference type="NCBI Taxonomy" id="1424334"/>
    <lineage>
        <taxon>Bacteria</taxon>
        <taxon>Pseudomonadati</taxon>
        <taxon>Pseudomonadota</taxon>
        <taxon>Betaproteobacteria</taxon>
        <taxon>Burkholderiales</taxon>
        <taxon>Alcaligenaceae</taxon>
    </lineage>
</organism>
<evidence type="ECO:0000313" key="2">
    <source>
        <dbReference type="Proteomes" id="UP000018733"/>
    </source>
</evidence>
<gene>
    <name evidence="1" type="ORF">W822_13650</name>
</gene>
<protein>
    <recommendedName>
        <fullName evidence="3">Molybdopterin-guanine dinucleotide biosynthesis protein MobB</fullName>
    </recommendedName>
</protein>
<name>V8QQ97_9BURK</name>
<comment type="caution">
    <text evidence="1">The sequence shown here is derived from an EMBL/GenBank/DDBJ whole genome shotgun (WGS) entry which is preliminary data.</text>
</comment>
<dbReference type="AlphaFoldDB" id="V8QQ97"/>
<keyword evidence="2" id="KW-1185">Reference proteome</keyword>